<comment type="caution">
    <text evidence="1">The sequence shown here is derived from an EMBL/GenBank/DDBJ whole genome shotgun (WGS) entry which is preliminary data.</text>
</comment>
<name>A0A3A1P395_9SPHN</name>
<dbReference type="EMBL" id="QXFM01000114">
    <property type="protein sequence ID" value="RIV82978.1"/>
    <property type="molecule type" value="Genomic_DNA"/>
</dbReference>
<keyword evidence="2" id="KW-1185">Reference proteome</keyword>
<dbReference type="Proteomes" id="UP000265366">
    <property type="component" value="Unassembled WGS sequence"/>
</dbReference>
<evidence type="ECO:0000313" key="2">
    <source>
        <dbReference type="Proteomes" id="UP000265366"/>
    </source>
</evidence>
<organism evidence="1 2">
    <name type="scientific">Aurantiacibacter xanthus</name>
    <dbReference type="NCBI Taxonomy" id="1784712"/>
    <lineage>
        <taxon>Bacteria</taxon>
        <taxon>Pseudomonadati</taxon>
        <taxon>Pseudomonadota</taxon>
        <taxon>Alphaproteobacteria</taxon>
        <taxon>Sphingomonadales</taxon>
        <taxon>Erythrobacteraceae</taxon>
        <taxon>Aurantiacibacter</taxon>
    </lineage>
</organism>
<dbReference type="RefSeq" id="WP_119593489.1">
    <property type="nucleotide sequence ID" value="NZ_QXFM01000114.1"/>
</dbReference>
<gene>
    <name evidence="1" type="ORF">D2V17_14345</name>
</gene>
<reference evidence="1 2" key="1">
    <citation type="submission" date="2018-08" db="EMBL/GenBank/DDBJ databases">
        <title>Erythrobacter zhengii sp.nov., a bacterium isolated from deep-sea sediment.</title>
        <authorList>
            <person name="Fang C."/>
            <person name="Wu Y.-H."/>
            <person name="Sun C."/>
            <person name="Wang H."/>
            <person name="Cheng H."/>
            <person name="Meng F.-X."/>
            <person name="Wang C.-S."/>
            <person name="Xu X.-W."/>
        </authorList>
    </citation>
    <scope>NUCLEOTIDE SEQUENCE [LARGE SCALE GENOMIC DNA]</scope>
    <source>
        <strain evidence="1 2">CCTCC AB 2015396</strain>
    </source>
</reference>
<protein>
    <submittedName>
        <fullName evidence="1">Uncharacterized protein</fullName>
    </submittedName>
</protein>
<accession>A0A3A1P395</accession>
<sequence length="151" mass="16489">MAKARAHPGQLGFDFEAPAPASGVAALAGLERRISQTVGTILASDPRSRKVIAAEMSEILDEDVSWQMLDAYASPARSDHKVPMSRFWALLLVTSRQDLLDPLTRELGAGVLIGREVQTARLGQIDAMMEELKKERRRIKGDGAPVIRGNK</sequence>
<dbReference type="AlphaFoldDB" id="A0A3A1P395"/>
<dbReference type="OrthoDB" id="8450901at2"/>
<evidence type="ECO:0000313" key="1">
    <source>
        <dbReference type="EMBL" id="RIV82978.1"/>
    </source>
</evidence>
<proteinExistence type="predicted"/>